<dbReference type="AlphaFoldDB" id="A0A1H0Z924"/>
<accession>A0A1H0Z924</accession>
<gene>
    <name evidence="2" type="ORF">SAMN04487752_1386</name>
</gene>
<sequence length="159" mass="18578">MKKKNIALWTIFSGIVISLILIFGSFKKDVWDINANKLEDLTNDLSNPMVINDFSKWTPFEWDTLYSFTPYTTKETIYEVVGYKWDNISETANDNMNQIVFVKDKKVICYLYGYPENTNSSYHFGEYEGEYVTFSSQQKLSFDTEIGADGIRYFNSINH</sequence>
<keyword evidence="3" id="KW-1185">Reference proteome</keyword>
<dbReference type="RefSeq" id="WP_089976478.1">
    <property type="nucleotide sequence ID" value="NZ_FNJW01000008.1"/>
</dbReference>
<reference evidence="3" key="1">
    <citation type="submission" date="2016-10" db="EMBL/GenBank/DDBJ databases">
        <authorList>
            <person name="Varghese N."/>
            <person name="Submissions S."/>
        </authorList>
    </citation>
    <scope>NUCLEOTIDE SEQUENCE [LARGE SCALE GENOMIC DNA]</scope>
    <source>
        <strain evidence="3">MPL-11</strain>
    </source>
</reference>
<proteinExistence type="predicted"/>
<feature type="transmembrane region" description="Helical" evidence="1">
    <location>
        <begin position="6"/>
        <end position="26"/>
    </location>
</feature>
<dbReference type="EMBL" id="FNJW01000008">
    <property type="protein sequence ID" value="SDQ23942.1"/>
    <property type="molecule type" value="Genomic_DNA"/>
</dbReference>
<dbReference type="Proteomes" id="UP000199481">
    <property type="component" value="Unassembled WGS sequence"/>
</dbReference>
<evidence type="ECO:0000313" key="3">
    <source>
        <dbReference type="Proteomes" id="UP000199481"/>
    </source>
</evidence>
<dbReference type="OrthoDB" id="6443639at2"/>
<evidence type="ECO:0000256" key="1">
    <source>
        <dbReference type="SAM" id="Phobius"/>
    </source>
</evidence>
<keyword evidence="1" id="KW-0812">Transmembrane</keyword>
<keyword evidence="1" id="KW-1133">Transmembrane helix</keyword>
<name>A0A1H0Z924_9LACT</name>
<keyword evidence="1" id="KW-0472">Membrane</keyword>
<protein>
    <submittedName>
        <fullName evidence="2">Uncharacterized protein</fullName>
    </submittedName>
</protein>
<organism evidence="2 3">
    <name type="scientific">Carnobacterium viridans</name>
    <dbReference type="NCBI Taxonomy" id="174587"/>
    <lineage>
        <taxon>Bacteria</taxon>
        <taxon>Bacillati</taxon>
        <taxon>Bacillota</taxon>
        <taxon>Bacilli</taxon>
        <taxon>Lactobacillales</taxon>
        <taxon>Carnobacteriaceae</taxon>
        <taxon>Carnobacterium</taxon>
    </lineage>
</organism>
<evidence type="ECO:0000313" key="2">
    <source>
        <dbReference type="EMBL" id="SDQ23942.1"/>
    </source>
</evidence>